<keyword evidence="1 2" id="KW-0472">Membrane</keyword>
<reference evidence="3 4" key="1">
    <citation type="submission" date="2013-04" db="EMBL/GenBank/DDBJ databases">
        <title>The Genome Sequence of Propionimicrobium lymphophilum ACS-093-V-SCH5.</title>
        <authorList>
            <consortium name="The Broad Institute Genomics Platform"/>
            <person name="Earl A."/>
            <person name="Ward D."/>
            <person name="Feldgarden M."/>
            <person name="Gevers D."/>
            <person name="Saerens B."/>
            <person name="Vaneechoutte M."/>
            <person name="Walker B."/>
            <person name="Young S."/>
            <person name="Zeng Q."/>
            <person name="Gargeya S."/>
            <person name="Fitzgerald M."/>
            <person name="Haas B."/>
            <person name="Abouelleil A."/>
            <person name="Allen A.W."/>
            <person name="Alvarado L."/>
            <person name="Arachchi H.M."/>
            <person name="Berlin A.M."/>
            <person name="Chapman S.B."/>
            <person name="Gainer-Dewar J."/>
            <person name="Goldberg J."/>
            <person name="Griggs A."/>
            <person name="Gujja S."/>
            <person name="Hansen M."/>
            <person name="Howarth C."/>
            <person name="Imamovic A."/>
            <person name="Ireland A."/>
            <person name="Larimer J."/>
            <person name="McCowan C."/>
            <person name="Murphy C."/>
            <person name="Pearson M."/>
            <person name="Poon T.W."/>
            <person name="Priest M."/>
            <person name="Roberts A."/>
            <person name="Saif S."/>
            <person name="Shea T."/>
            <person name="Sisk P."/>
            <person name="Sykes S."/>
            <person name="Wortman J."/>
            <person name="Nusbaum C."/>
            <person name="Birren B."/>
        </authorList>
    </citation>
    <scope>NUCLEOTIDE SEQUENCE [LARGE SCALE GENOMIC DNA]</scope>
    <source>
        <strain evidence="3 4">ACS-093-V-SCH5</strain>
    </source>
</reference>
<sequence>MWAILGLVVGVVVALIWSPELPIGLQAYLPIMIVAAIDALIGALRSYLQKTFSQRVFLISFISNVAVAAALVWLGDLLGVGSQLSTAVLVVLGIRIFTNAASIRREILHA</sequence>
<protein>
    <recommendedName>
        <fullName evidence="5">Small basic protein</fullName>
    </recommendedName>
</protein>
<comment type="similarity">
    <text evidence="1">Belongs to the sbp family.</text>
</comment>
<evidence type="ECO:0000256" key="1">
    <source>
        <dbReference type="PIRNR" id="PIRNR018579"/>
    </source>
</evidence>
<dbReference type="OrthoDB" id="9812056at2"/>
<keyword evidence="1 2" id="KW-0812">Transmembrane</keyword>
<evidence type="ECO:0000313" key="3">
    <source>
        <dbReference type="EMBL" id="EPD32166.1"/>
    </source>
</evidence>
<evidence type="ECO:0000313" key="4">
    <source>
        <dbReference type="Proteomes" id="UP000014417"/>
    </source>
</evidence>
<gene>
    <name evidence="3" type="ORF">HMPREF9306_01730</name>
</gene>
<accession>S2VZA2</accession>
<dbReference type="Pfam" id="PF06947">
    <property type="entry name" value="DUF1290"/>
    <property type="match status" value="1"/>
</dbReference>
<evidence type="ECO:0000256" key="2">
    <source>
        <dbReference type="SAM" id="Phobius"/>
    </source>
</evidence>
<dbReference type="PATRIC" id="fig|883161.3.peg.1718"/>
<keyword evidence="1" id="KW-1003">Cell membrane</keyword>
<evidence type="ECO:0008006" key="5">
    <source>
        <dbReference type="Google" id="ProtNLM"/>
    </source>
</evidence>
<proteinExistence type="inferred from homology"/>
<dbReference type="AlphaFoldDB" id="S2VZA2"/>
<feature type="transmembrane region" description="Helical" evidence="2">
    <location>
        <begin position="80"/>
        <end position="98"/>
    </location>
</feature>
<feature type="transmembrane region" description="Helical" evidence="2">
    <location>
        <begin position="56"/>
        <end position="74"/>
    </location>
</feature>
<dbReference type="GO" id="GO:0005886">
    <property type="term" value="C:plasma membrane"/>
    <property type="evidence" value="ECO:0007669"/>
    <property type="project" value="UniProtKB-SubCell"/>
</dbReference>
<dbReference type="HOGENOM" id="CLU_135532_0_0_11"/>
<dbReference type="EMBL" id="AGZR01000009">
    <property type="protein sequence ID" value="EPD32166.1"/>
    <property type="molecule type" value="Genomic_DNA"/>
</dbReference>
<dbReference type="STRING" id="883161.HMPREF9306_01730"/>
<name>S2VZA2_9ACTN</name>
<feature type="transmembrane region" description="Helical" evidence="2">
    <location>
        <begin position="24"/>
        <end position="44"/>
    </location>
</feature>
<organism evidence="3 4">
    <name type="scientific">Propionimicrobium lymphophilum ACS-093-V-SCH5</name>
    <dbReference type="NCBI Taxonomy" id="883161"/>
    <lineage>
        <taxon>Bacteria</taxon>
        <taxon>Bacillati</taxon>
        <taxon>Actinomycetota</taxon>
        <taxon>Actinomycetes</taxon>
        <taxon>Propionibacteriales</taxon>
        <taxon>Propionibacteriaceae</taxon>
        <taxon>Propionimicrobium</taxon>
    </lineage>
</organism>
<comment type="subcellular location">
    <subcellularLocation>
        <location evidence="1">Cell membrane</location>
        <topology evidence="1">Multi-pass membrane protein</topology>
    </subcellularLocation>
</comment>
<dbReference type="RefSeq" id="WP_016456541.1">
    <property type="nucleotide sequence ID" value="NZ_KE150269.1"/>
</dbReference>
<keyword evidence="4" id="KW-1185">Reference proteome</keyword>
<dbReference type="Proteomes" id="UP000014417">
    <property type="component" value="Unassembled WGS sequence"/>
</dbReference>
<dbReference type="PIRSF" id="PIRSF018579">
    <property type="entry name" value="Sbp"/>
    <property type="match status" value="1"/>
</dbReference>
<comment type="caution">
    <text evidence="3">The sequence shown here is derived from an EMBL/GenBank/DDBJ whole genome shotgun (WGS) entry which is preliminary data.</text>
</comment>
<dbReference type="InterPro" id="IPR009709">
    <property type="entry name" value="DUF1290"/>
</dbReference>
<keyword evidence="2" id="KW-1133">Transmembrane helix</keyword>